<reference evidence="4" key="2">
    <citation type="journal article" date="2024" name="Plant">
        <title>Genomic evolution and insights into agronomic trait innovations of Sesamum species.</title>
        <authorList>
            <person name="Miao H."/>
            <person name="Wang L."/>
            <person name="Qu L."/>
            <person name="Liu H."/>
            <person name="Sun Y."/>
            <person name="Le M."/>
            <person name="Wang Q."/>
            <person name="Wei S."/>
            <person name="Zheng Y."/>
            <person name="Lin W."/>
            <person name="Duan Y."/>
            <person name="Cao H."/>
            <person name="Xiong S."/>
            <person name="Wang X."/>
            <person name="Wei L."/>
            <person name="Li C."/>
            <person name="Ma Q."/>
            <person name="Ju M."/>
            <person name="Zhao R."/>
            <person name="Li G."/>
            <person name="Mu C."/>
            <person name="Tian Q."/>
            <person name="Mei H."/>
            <person name="Zhang T."/>
            <person name="Gao T."/>
            <person name="Zhang H."/>
        </authorList>
    </citation>
    <scope>NUCLEOTIDE SEQUENCE</scope>
    <source>
        <strain evidence="4">K16</strain>
    </source>
</reference>
<dbReference type="Pfam" id="PF13359">
    <property type="entry name" value="DDE_Tnp_4"/>
    <property type="match status" value="1"/>
</dbReference>
<protein>
    <recommendedName>
        <fullName evidence="3">DDE Tnp4 domain-containing protein</fullName>
    </recommendedName>
</protein>
<proteinExistence type="predicted"/>
<keyword evidence="2" id="KW-0479">Metal-binding</keyword>
<evidence type="ECO:0000256" key="2">
    <source>
        <dbReference type="ARBA" id="ARBA00022723"/>
    </source>
</evidence>
<dbReference type="PANTHER" id="PTHR46250">
    <property type="entry name" value="MYB/SANT-LIKE DNA-BINDING DOMAIN PROTEIN-RELATED"/>
    <property type="match status" value="1"/>
</dbReference>
<evidence type="ECO:0000313" key="4">
    <source>
        <dbReference type="EMBL" id="KAK4390229.1"/>
    </source>
</evidence>
<evidence type="ECO:0000313" key="5">
    <source>
        <dbReference type="Proteomes" id="UP001289374"/>
    </source>
</evidence>
<reference evidence="4" key="1">
    <citation type="submission" date="2020-06" db="EMBL/GenBank/DDBJ databases">
        <authorList>
            <person name="Li T."/>
            <person name="Hu X."/>
            <person name="Zhang T."/>
            <person name="Song X."/>
            <person name="Zhang H."/>
            <person name="Dai N."/>
            <person name="Sheng W."/>
            <person name="Hou X."/>
            <person name="Wei L."/>
        </authorList>
    </citation>
    <scope>NUCLEOTIDE SEQUENCE</scope>
    <source>
        <strain evidence="4">K16</strain>
        <tissue evidence="4">Leaf</tissue>
    </source>
</reference>
<organism evidence="4 5">
    <name type="scientific">Sesamum angolense</name>
    <dbReference type="NCBI Taxonomy" id="2727404"/>
    <lineage>
        <taxon>Eukaryota</taxon>
        <taxon>Viridiplantae</taxon>
        <taxon>Streptophyta</taxon>
        <taxon>Embryophyta</taxon>
        <taxon>Tracheophyta</taxon>
        <taxon>Spermatophyta</taxon>
        <taxon>Magnoliopsida</taxon>
        <taxon>eudicotyledons</taxon>
        <taxon>Gunneridae</taxon>
        <taxon>Pentapetalae</taxon>
        <taxon>asterids</taxon>
        <taxon>lamiids</taxon>
        <taxon>Lamiales</taxon>
        <taxon>Pedaliaceae</taxon>
        <taxon>Sesamum</taxon>
    </lineage>
</organism>
<dbReference type="EMBL" id="JACGWL010000012">
    <property type="protein sequence ID" value="KAK4390229.1"/>
    <property type="molecule type" value="Genomic_DNA"/>
</dbReference>
<sequence length="286" mass="32311">MIHISSLPVEVEIISQKVVSKSTFQQLPSASSSFFISKGTDGNYNLVDNGYSNGEGFLSPYRGVRYHLKEWDSGGNAPHNQEEYFNMKHAGARNVIKRTSGLLKTRWVVLRSPLIMEDDEGMFLRRRGGKCAKGSRRVWSTIKEETLLDCSRDIVRNGCKCDNEFHTGYLGVLEHMICKQLLRCGLKSDPHISSKIHVWKRTYGSLSNMMGCSGFGWNETSHMIVIFDDVFESYLKSIWCEVFGKARAMGQHAVDFENASNNVSEECVPVSPKYYVPNPDPTIFAD</sequence>
<accession>A0AAE2BLY3</accession>
<name>A0AAE2BLY3_9LAMI</name>
<dbReference type="AlphaFoldDB" id="A0AAE2BLY3"/>
<feature type="domain" description="DDE Tnp4" evidence="3">
    <location>
        <begin position="19"/>
        <end position="114"/>
    </location>
</feature>
<keyword evidence="5" id="KW-1185">Reference proteome</keyword>
<comment type="cofactor">
    <cofactor evidence="1">
        <name>a divalent metal cation</name>
        <dbReference type="ChEBI" id="CHEBI:60240"/>
    </cofactor>
</comment>
<dbReference type="GO" id="GO:0046872">
    <property type="term" value="F:metal ion binding"/>
    <property type="evidence" value="ECO:0007669"/>
    <property type="project" value="UniProtKB-KW"/>
</dbReference>
<dbReference type="Proteomes" id="UP001289374">
    <property type="component" value="Unassembled WGS sequence"/>
</dbReference>
<dbReference type="InterPro" id="IPR027806">
    <property type="entry name" value="HARBI1_dom"/>
</dbReference>
<evidence type="ECO:0000256" key="1">
    <source>
        <dbReference type="ARBA" id="ARBA00001968"/>
    </source>
</evidence>
<gene>
    <name evidence="4" type="ORF">Sango_2086200</name>
</gene>
<dbReference type="PANTHER" id="PTHR46250:SF15">
    <property type="entry name" value="OS01G0523800 PROTEIN"/>
    <property type="match status" value="1"/>
</dbReference>
<comment type="caution">
    <text evidence="4">The sequence shown here is derived from an EMBL/GenBank/DDBJ whole genome shotgun (WGS) entry which is preliminary data.</text>
</comment>
<evidence type="ECO:0000259" key="3">
    <source>
        <dbReference type="Pfam" id="PF13359"/>
    </source>
</evidence>